<feature type="compositionally biased region" description="Polar residues" evidence="1">
    <location>
        <begin position="14"/>
        <end position="35"/>
    </location>
</feature>
<dbReference type="OrthoDB" id="3027104at2759"/>
<evidence type="ECO:0000313" key="3">
    <source>
        <dbReference type="Proteomes" id="UP000623467"/>
    </source>
</evidence>
<protein>
    <submittedName>
        <fullName evidence="2">Uncharacterized protein</fullName>
    </submittedName>
</protein>
<reference evidence="2" key="1">
    <citation type="submission" date="2020-05" db="EMBL/GenBank/DDBJ databases">
        <title>Mycena genomes resolve the evolution of fungal bioluminescence.</title>
        <authorList>
            <person name="Tsai I.J."/>
        </authorList>
    </citation>
    <scope>NUCLEOTIDE SEQUENCE</scope>
    <source>
        <strain evidence="2">160909Yilan</strain>
    </source>
</reference>
<comment type="caution">
    <text evidence="2">The sequence shown here is derived from an EMBL/GenBank/DDBJ whole genome shotgun (WGS) entry which is preliminary data.</text>
</comment>
<evidence type="ECO:0000313" key="2">
    <source>
        <dbReference type="EMBL" id="KAF7346787.1"/>
    </source>
</evidence>
<accession>A0A8H6XT93</accession>
<evidence type="ECO:0000256" key="1">
    <source>
        <dbReference type="SAM" id="MobiDB-lite"/>
    </source>
</evidence>
<organism evidence="2 3">
    <name type="scientific">Mycena sanguinolenta</name>
    <dbReference type="NCBI Taxonomy" id="230812"/>
    <lineage>
        <taxon>Eukaryota</taxon>
        <taxon>Fungi</taxon>
        <taxon>Dikarya</taxon>
        <taxon>Basidiomycota</taxon>
        <taxon>Agaricomycotina</taxon>
        <taxon>Agaricomycetes</taxon>
        <taxon>Agaricomycetidae</taxon>
        <taxon>Agaricales</taxon>
        <taxon>Marasmiineae</taxon>
        <taxon>Mycenaceae</taxon>
        <taxon>Mycena</taxon>
    </lineage>
</organism>
<gene>
    <name evidence="2" type="ORF">MSAN_01817300</name>
</gene>
<sequence length="98" mass="10062">MAQTSPQPIHDLNANATTVTEPTQQAATSPDQTATEPPVEHKKHGIGAIIEKIAHPSGHHDHTHSHTDIASVPVAVPKEASDGQAHLAPAGNAVGGIL</sequence>
<dbReference type="EMBL" id="JACAZH010000018">
    <property type="protein sequence ID" value="KAF7346787.1"/>
    <property type="molecule type" value="Genomic_DNA"/>
</dbReference>
<feature type="region of interest" description="Disordered" evidence="1">
    <location>
        <begin position="1"/>
        <end position="98"/>
    </location>
</feature>
<name>A0A8H6XT93_9AGAR</name>
<proteinExistence type="predicted"/>
<dbReference type="Proteomes" id="UP000623467">
    <property type="component" value="Unassembled WGS sequence"/>
</dbReference>
<keyword evidence="3" id="KW-1185">Reference proteome</keyword>
<dbReference type="AlphaFoldDB" id="A0A8H6XT93"/>
<feature type="compositionally biased region" description="Basic and acidic residues" evidence="1">
    <location>
        <begin position="52"/>
        <end position="67"/>
    </location>
</feature>